<protein>
    <submittedName>
        <fullName evidence="2">Uncharacterized protein</fullName>
    </submittedName>
</protein>
<organism evidence="2 3">
    <name type="scientific">Zasmidium cellare</name>
    <name type="common">Wine cellar mold</name>
    <name type="synonym">Racodium cellare</name>
    <dbReference type="NCBI Taxonomy" id="395010"/>
    <lineage>
        <taxon>Eukaryota</taxon>
        <taxon>Fungi</taxon>
        <taxon>Dikarya</taxon>
        <taxon>Ascomycota</taxon>
        <taxon>Pezizomycotina</taxon>
        <taxon>Dothideomycetes</taxon>
        <taxon>Dothideomycetidae</taxon>
        <taxon>Mycosphaerellales</taxon>
        <taxon>Mycosphaerellaceae</taxon>
        <taxon>Zasmidium</taxon>
    </lineage>
</organism>
<evidence type="ECO:0000313" key="3">
    <source>
        <dbReference type="Proteomes" id="UP001305779"/>
    </source>
</evidence>
<evidence type="ECO:0000313" key="2">
    <source>
        <dbReference type="EMBL" id="KAK4502942.1"/>
    </source>
</evidence>
<dbReference type="Proteomes" id="UP001305779">
    <property type="component" value="Unassembled WGS sequence"/>
</dbReference>
<name>A0ABR0EN91_ZASCE</name>
<proteinExistence type="predicted"/>
<evidence type="ECO:0000256" key="1">
    <source>
        <dbReference type="SAM" id="MobiDB-lite"/>
    </source>
</evidence>
<keyword evidence="3" id="KW-1185">Reference proteome</keyword>
<comment type="caution">
    <text evidence="2">The sequence shown here is derived from an EMBL/GenBank/DDBJ whole genome shotgun (WGS) entry which is preliminary data.</text>
</comment>
<reference evidence="2 3" key="1">
    <citation type="journal article" date="2023" name="G3 (Bethesda)">
        <title>A chromosome-level genome assembly of Zasmidium syzygii isolated from banana leaves.</title>
        <authorList>
            <person name="van Westerhoven A.C."/>
            <person name="Mehrabi R."/>
            <person name="Talebi R."/>
            <person name="Steentjes M.B.F."/>
            <person name="Corcolon B."/>
            <person name="Chong P.A."/>
            <person name="Kema G.H.J."/>
            <person name="Seidl M.F."/>
        </authorList>
    </citation>
    <scope>NUCLEOTIDE SEQUENCE [LARGE SCALE GENOMIC DNA]</scope>
    <source>
        <strain evidence="2 3">P124</strain>
    </source>
</reference>
<accession>A0ABR0EN91</accession>
<sequence>MHAQSIIAVAVGAAGIANAMPAVGRRSPQYQPDSYSGGNNWGNNKYQGGGYQGGDYGDKSGGHGGGFPFSILNGLGGGGGQGGGILPLGGGGGGGPLSAVSNILPLGGGSGGGLGGIIKRGEQKGQNDPNDWDDDDDDCSEQCEDYCDKYFDGQDWQEQQCENWCPKACSQGNGGGYKPGQQGDPEQAFCSIWDQLQNHNGGGYQGGFGQNGFQKRQNIDRIPPGFGPGPVVSGNRPGQYGGGFQRQCPLWQQGGYQGGRY</sequence>
<gene>
    <name evidence="2" type="ORF">PRZ48_006369</name>
</gene>
<feature type="region of interest" description="Disordered" evidence="1">
    <location>
        <begin position="118"/>
        <end position="137"/>
    </location>
</feature>
<dbReference type="EMBL" id="JAXOVC010000004">
    <property type="protein sequence ID" value="KAK4502942.1"/>
    <property type="molecule type" value="Genomic_DNA"/>
</dbReference>